<name>R7YB28_9ACTN</name>
<sequence>LELAYRQLVHPPAPPEHLTTQPLTPVEAALTRILADHA</sequence>
<dbReference type="EMBL" id="AQPW01000006">
    <property type="protein sequence ID" value="EON33215.1"/>
    <property type="molecule type" value="Genomic_DNA"/>
</dbReference>
<protein>
    <submittedName>
        <fullName evidence="1">Uncharacterized protein</fullName>
    </submittedName>
</protein>
<reference evidence="1 2" key="1">
    <citation type="journal article" date="2013" name="Genome Announc.">
        <title>Draft Genome Sequence of a Benzothiophene-Desulfurizing Bacterium, Gordona terrae Strain C-6.</title>
        <authorList>
            <person name="Wang W."/>
            <person name="Ma T."/>
            <person name="Ren Y."/>
            <person name="Li G."/>
        </authorList>
    </citation>
    <scope>NUCLEOTIDE SEQUENCE [LARGE SCALE GENOMIC DNA]</scope>
    <source>
        <strain evidence="1 2">C-6</strain>
    </source>
</reference>
<comment type="caution">
    <text evidence="1">The sequence shown here is derived from an EMBL/GenBank/DDBJ whole genome shotgun (WGS) entry which is preliminary data.</text>
</comment>
<feature type="non-terminal residue" evidence="1">
    <location>
        <position position="1"/>
    </location>
</feature>
<dbReference type="AlphaFoldDB" id="R7YB28"/>
<accession>R7YB28</accession>
<gene>
    <name evidence="1" type="ORF">GTC6_07621</name>
</gene>
<dbReference type="Proteomes" id="UP000013569">
    <property type="component" value="Unassembled WGS sequence"/>
</dbReference>
<evidence type="ECO:0000313" key="2">
    <source>
        <dbReference type="Proteomes" id="UP000013569"/>
    </source>
</evidence>
<organism evidence="1 2">
    <name type="scientific">Gordonia terrae C-6</name>
    <dbReference type="NCBI Taxonomy" id="1316928"/>
    <lineage>
        <taxon>Bacteria</taxon>
        <taxon>Bacillati</taxon>
        <taxon>Actinomycetota</taxon>
        <taxon>Actinomycetes</taxon>
        <taxon>Mycobacteriales</taxon>
        <taxon>Gordoniaceae</taxon>
        <taxon>Gordonia</taxon>
    </lineage>
</organism>
<evidence type="ECO:0000313" key="1">
    <source>
        <dbReference type="EMBL" id="EON33215.1"/>
    </source>
</evidence>
<proteinExistence type="predicted"/>